<protein>
    <submittedName>
        <fullName evidence="1">Uncharacterized protein</fullName>
    </submittedName>
</protein>
<keyword evidence="2" id="KW-1185">Reference proteome</keyword>
<evidence type="ECO:0000313" key="1">
    <source>
        <dbReference type="EMBL" id="KAA8545373.1"/>
    </source>
</evidence>
<sequence>MSNGLAPCIWSWSISVDLLRRYVFFASQSCIKELLSASNLNRVGNGNDGWKILSEVLFWACLLQKMDNKRGA</sequence>
<dbReference type="OrthoDB" id="1712164at2759"/>
<evidence type="ECO:0000313" key="2">
    <source>
        <dbReference type="Proteomes" id="UP000325577"/>
    </source>
</evidence>
<reference evidence="1 2" key="1">
    <citation type="submission" date="2019-09" db="EMBL/GenBank/DDBJ databases">
        <title>A chromosome-level genome assembly of the Chinese tupelo Nyssa sinensis.</title>
        <authorList>
            <person name="Yang X."/>
            <person name="Kang M."/>
            <person name="Yang Y."/>
            <person name="Xiong H."/>
            <person name="Wang M."/>
            <person name="Zhang Z."/>
            <person name="Wang Z."/>
            <person name="Wu H."/>
            <person name="Ma T."/>
            <person name="Liu J."/>
            <person name="Xi Z."/>
        </authorList>
    </citation>
    <scope>NUCLEOTIDE SEQUENCE [LARGE SCALE GENOMIC DNA]</scope>
    <source>
        <strain evidence="1">J267</strain>
        <tissue evidence="1">Leaf</tissue>
    </source>
</reference>
<organism evidence="1 2">
    <name type="scientific">Nyssa sinensis</name>
    <dbReference type="NCBI Taxonomy" id="561372"/>
    <lineage>
        <taxon>Eukaryota</taxon>
        <taxon>Viridiplantae</taxon>
        <taxon>Streptophyta</taxon>
        <taxon>Embryophyta</taxon>
        <taxon>Tracheophyta</taxon>
        <taxon>Spermatophyta</taxon>
        <taxon>Magnoliopsida</taxon>
        <taxon>eudicotyledons</taxon>
        <taxon>Gunneridae</taxon>
        <taxon>Pentapetalae</taxon>
        <taxon>asterids</taxon>
        <taxon>Cornales</taxon>
        <taxon>Nyssaceae</taxon>
        <taxon>Nyssa</taxon>
    </lineage>
</organism>
<accession>A0A5J5BQD2</accession>
<proteinExistence type="predicted"/>
<gene>
    <name evidence="1" type="ORF">F0562_020157</name>
</gene>
<dbReference type="AlphaFoldDB" id="A0A5J5BQD2"/>
<name>A0A5J5BQD2_9ASTE</name>
<dbReference type="EMBL" id="CM018033">
    <property type="protein sequence ID" value="KAA8545373.1"/>
    <property type="molecule type" value="Genomic_DNA"/>
</dbReference>
<dbReference type="Proteomes" id="UP000325577">
    <property type="component" value="Linkage Group LG10"/>
</dbReference>